<feature type="transmembrane region" description="Helical" evidence="6">
    <location>
        <begin position="254"/>
        <end position="274"/>
    </location>
</feature>
<dbReference type="EMBL" id="JADWYS010000001">
    <property type="protein sequence ID" value="MBG9388227.1"/>
    <property type="molecule type" value="Genomic_DNA"/>
</dbReference>
<dbReference type="Gene3D" id="1.10.3730.20">
    <property type="match status" value="2"/>
</dbReference>
<evidence type="ECO:0000256" key="5">
    <source>
        <dbReference type="ARBA" id="ARBA00023136"/>
    </source>
</evidence>
<evidence type="ECO:0000256" key="4">
    <source>
        <dbReference type="ARBA" id="ARBA00022989"/>
    </source>
</evidence>
<feature type="transmembrane region" description="Helical" evidence="6">
    <location>
        <begin position="159"/>
        <end position="176"/>
    </location>
</feature>
<keyword evidence="5 6" id="KW-0472">Membrane</keyword>
<protein>
    <submittedName>
        <fullName evidence="8">DMT family transporter</fullName>
    </submittedName>
</protein>
<comment type="similarity">
    <text evidence="2">Belongs to the EamA transporter family.</text>
</comment>
<feature type="transmembrane region" description="Helical" evidence="6">
    <location>
        <begin position="97"/>
        <end position="118"/>
    </location>
</feature>
<dbReference type="RefSeq" id="WP_196986099.1">
    <property type="nucleotide sequence ID" value="NZ_JADWYS010000001.1"/>
</dbReference>
<dbReference type="Proteomes" id="UP000651050">
    <property type="component" value="Unassembled WGS sequence"/>
</dbReference>
<feature type="transmembrane region" description="Helical" evidence="6">
    <location>
        <begin position="220"/>
        <end position="242"/>
    </location>
</feature>
<dbReference type="InterPro" id="IPR000620">
    <property type="entry name" value="EamA_dom"/>
</dbReference>
<sequence length="299" mass="32408">MTQKLDLRSALLLTVPPLLWAGNAIVGRMVQGLVPPVTLNFLRWGLAFLILLPMAGWVLRRGSPLWGSWKRFALLGLLGVGCYNALQYLALKTTTPLNVTLVAGSIPVWMLVIGALFFDQRVTARQWLGAVLSIAGVVLVLSRGDMDVLRHLRLVPGDVYVLVATAAWGFYSWLLVRPGDPPEIRGDWAAFLMAQVLYGLGWSALFAGAELGSGNAHFEWGWPLAAALAYIAIFPAVVAYRCWGLGVQRVGPSVAGFFSNLAPLFTALLSTAFLGEPPRLYHAIAFVLIVGGIVVSSRR</sequence>
<dbReference type="PANTHER" id="PTHR32322:SF2">
    <property type="entry name" value="EAMA DOMAIN-CONTAINING PROTEIN"/>
    <property type="match status" value="1"/>
</dbReference>
<evidence type="ECO:0000256" key="3">
    <source>
        <dbReference type="ARBA" id="ARBA00022692"/>
    </source>
</evidence>
<feature type="domain" description="EamA" evidence="7">
    <location>
        <begin position="156"/>
        <end position="297"/>
    </location>
</feature>
<proteinExistence type="inferred from homology"/>
<name>A0A931H497_9BURK</name>
<evidence type="ECO:0000256" key="6">
    <source>
        <dbReference type="SAM" id="Phobius"/>
    </source>
</evidence>
<comment type="caution">
    <text evidence="8">The sequence shown here is derived from an EMBL/GenBank/DDBJ whole genome shotgun (WGS) entry which is preliminary data.</text>
</comment>
<dbReference type="GO" id="GO:0016020">
    <property type="term" value="C:membrane"/>
    <property type="evidence" value="ECO:0007669"/>
    <property type="project" value="UniProtKB-SubCell"/>
</dbReference>
<dbReference type="SUPFAM" id="SSF103481">
    <property type="entry name" value="Multidrug resistance efflux transporter EmrE"/>
    <property type="match status" value="2"/>
</dbReference>
<evidence type="ECO:0000259" key="7">
    <source>
        <dbReference type="Pfam" id="PF00892"/>
    </source>
</evidence>
<feature type="domain" description="EamA" evidence="7">
    <location>
        <begin position="10"/>
        <end position="141"/>
    </location>
</feature>
<reference evidence="8" key="1">
    <citation type="submission" date="2020-11" db="EMBL/GenBank/DDBJ databases">
        <title>Bacterial whole genome sequence for Caenimonas sp. DR4.4.</title>
        <authorList>
            <person name="Le V."/>
            <person name="Ko S.-R."/>
            <person name="Ahn C.-Y."/>
            <person name="Oh H.-M."/>
        </authorList>
    </citation>
    <scope>NUCLEOTIDE SEQUENCE</scope>
    <source>
        <strain evidence="8">DR4.4</strain>
    </source>
</reference>
<dbReference type="InterPro" id="IPR037185">
    <property type="entry name" value="EmrE-like"/>
</dbReference>
<organism evidence="8 9">
    <name type="scientific">Caenimonas aquaedulcis</name>
    <dbReference type="NCBI Taxonomy" id="2793270"/>
    <lineage>
        <taxon>Bacteria</taxon>
        <taxon>Pseudomonadati</taxon>
        <taxon>Pseudomonadota</taxon>
        <taxon>Betaproteobacteria</taxon>
        <taxon>Burkholderiales</taxon>
        <taxon>Comamonadaceae</taxon>
        <taxon>Caenimonas</taxon>
    </lineage>
</organism>
<evidence type="ECO:0000313" key="9">
    <source>
        <dbReference type="Proteomes" id="UP000651050"/>
    </source>
</evidence>
<comment type="subcellular location">
    <subcellularLocation>
        <location evidence="1">Membrane</location>
        <topology evidence="1">Multi-pass membrane protein</topology>
    </subcellularLocation>
</comment>
<keyword evidence="4 6" id="KW-1133">Transmembrane helix</keyword>
<dbReference type="PANTHER" id="PTHR32322">
    <property type="entry name" value="INNER MEMBRANE TRANSPORTER"/>
    <property type="match status" value="1"/>
</dbReference>
<evidence type="ECO:0000313" key="8">
    <source>
        <dbReference type="EMBL" id="MBG9388227.1"/>
    </source>
</evidence>
<feature type="transmembrane region" description="Helical" evidence="6">
    <location>
        <begin position="280"/>
        <end position="297"/>
    </location>
</feature>
<feature type="transmembrane region" description="Helical" evidence="6">
    <location>
        <begin position="188"/>
        <end position="208"/>
    </location>
</feature>
<evidence type="ECO:0000256" key="2">
    <source>
        <dbReference type="ARBA" id="ARBA00007362"/>
    </source>
</evidence>
<evidence type="ECO:0000256" key="1">
    <source>
        <dbReference type="ARBA" id="ARBA00004141"/>
    </source>
</evidence>
<keyword evidence="9" id="KW-1185">Reference proteome</keyword>
<dbReference type="AlphaFoldDB" id="A0A931H497"/>
<keyword evidence="3 6" id="KW-0812">Transmembrane</keyword>
<dbReference type="Pfam" id="PF00892">
    <property type="entry name" value="EamA"/>
    <property type="match status" value="2"/>
</dbReference>
<feature type="transmembrane region" description="Helical" evidence="6">
    <location>
        <begin position="127"/>
        <end position="144"/>
    </location>
</feature>
<gene>
    <name evidence="8" type="ORF">I5803_09360</name>
</gene>
<accession>A0A931H497</accession>
<feature type="transmembrane region" description="Helical" evidence="6">
    <location>
        <begin position="72"/>
        <end position="91"/>
    </location>
</feature>
<dbReference type="InterPro" id="IPR050638">
    <property type="entry name" value="AA-Vitamin_Transporters"/>
</dbReference>
<feature type="transmembrane region" description="Helical" evidence="6">
    <location>
        <begin position="42"/>
        <end position="60"/>
    </location>
</feature>